<comment type="caution">
    <text evidence="9">The sequence shown here is derived from an EMBL/GenBank/DDBJ whole genome shotgun (WGS) entry which is preliminary data.</text>
</comment>
<dbReference type="InterPro" id="IPR001714">
    <property type="entry name" value="Pept_M24_MAP"/>
</dbReference>
<dbReference type="Proteomes" id="UP000193391">
    <property type="component" value="Unassembled WGS sequence"/>
</dbReference>
<dbReference type="CDD" id="cd01086">
    <property type="entry name" value="MetAP1"/>
    <property type="match status" value="1"/>
</dbReference>
<comment type="similarity">
    <text evidence="6">Belongs to the peptidase M24A family. Methionine aminopeptidase type 1 subfamily.</text>
</comment>
<evidence type="ECO:0000256" key="6">
    <source>
        <dbReference type="HAMAP-Rule" id="MF_01974"/>
    </source>
</evidence>
<dbReference type="AlphaFoldDB" id="A0A1Y2L460"/>
<dbReference type="GO" id="GO:0006508">
    <property type="term" value="P:proteolysis"/>
    <property type="evidence" value="ECO:0007669"/>
    <property type="project" value="UniProtKB-KW"/>
</dbReference>
<feature type="binding site" evidence="6">
    <location>
        <position position="76"/>
    </location>
    <ligand>
        <name>substrate</name>
    </ligand>
</feature>
<organism evidence="9 10">
    <name type="scientific">Thalassospira mesophila</name>
    <dbReference type="NCBI Taxonomy" id="1293891"/>
    <lineage>
        <taxon>Bacteria</taxon>
        <taxon>Pseudomonadati</taxon>
        <taxon>Pseudomonadota</taxon>
        <taxon>Alphaproteobacteria</taxon>
        <taxon>Rhodospirillales</taxon>
        <taxon>Thalassospiraceae</taxon>
        <taxon>Thalassospira</taxon>
    </lineage>
</organism>
<evidence type="ECO:0000256" key="1">
    <source>
        <dbReference type="ARBA" id="ARBA00002521"/>
    </source>
</evidence>
<dbReference type="InterPro" id="IPR002467">
    <property type="entry name" value="Pept_M24A_MAP1"/>
</dbReference>
<evidence type="ECO:0000256" key="5">
    <source>
        <dbReference type="ARBA" id="ARBA00022801"/>
    </source>
</evidence>
<comment type="cofactor">
    <cofactor evidence="6">
        <name>Co(2+)</name>
        <dbReference type="ChEBI" id="CHEBI:48828"/>
    </cofactor>
    <cofactor evidence="6">
        <name>Zn(2+)</name>
        <dbReference type="ChEBI" id="CHEBI:29105"/>
    </cofactor>
    <cofactor evidence="6">
        <name>Mn(2+)</name>
        <dbReference type="ChEBI" id="CHEBI:29035"/>
    </cofactor>
    <cofactor evidence="6">
        <name>Fe(2+)</name>
        <dbReference type="ChEBI" id="CHEBI:29033"/>
    </cofactor>
    <text evidence="6">Binds 2 divalent metal cations per subunit. Has a high-affinity and a low affinity metal-binding site. The true nature of the physiological cofactor is under debate. The enzyme is active with cobalt, zinc, manganese or divalent iron ions. Most likely, methionine aminopeptidases function as mononuclear Fe(2+)-metalloproteases under physiological conditions, and the catalytically relevant metal-binding site has been assigned to the histidine-containing high-affinity site.</text>
</comment>
<protein>
    <recommendedName>
        <fullName evidence="6 7">Methionine aminopeptidase</fullName>
        <shortName evidence="6">MAP</shortName>
        <shortName evidence="6">MetAP</shortName>
        <ecNumber evidence="6 7">3.4.11.18</ecNumber>
    </recommendedName>
    <alternativeName>
        <fullName evidence="6">Peptidase M</fullName>
    </alternativeName>
</protein>
<feature type="binding site" evidence="6">
    <location>
        <position position="236"/>
    </location>
    <ligand>
        <name>a divalent metal cation</name>
        <dbReference type="ChEBI" id="CHEBI:60240"/>
        <label>2</label>
        <note>catalytic</note>
    </ligand>
</feature>
<dbReference type="PANTHER" id="PTHR43330">
    <property type="entry name" value="METHIONINE AMINOPEPTIDASE"/>
    <property type="match status" value="1"/>
</dbReference>
<comment type="subunit">
    <text evidence="6">Monomer.</text>
</comment>
<accession>A0A1Y2L460</accession>
<feature type="binding site" evidence="6">
    <location>
        <position position="177"/>
    </location>
    <ligand>
        <name>substrate</name>
    </ligand>
</feature>
<evidence type="ECO:0000313" key="9">
    <source>
        <dbReference type="EMBL" id="OSQ39333.1"/>
    </source>
</evidence>
<name>A0A1Y2L460_9PROT</name>
<comment type="catalytic activity">
    <reaction evidence="6 7">
        <text>Release of N-terminal amino acids, preferentially methionine, from peptides and arylamides.</text>
        <dbReference type="EC" id="3.4.11.18"/>
    </reaction>
</comment>
<dbReference type="OrthoDB" id="9802055at2"/>
<dbReference type="EC" id="3.4.11.18" evidence="6 7"/>
<evidence type="ECO:0000259" key="8">
    <source>
        <dbReference type="Pfam" id="PF00557"/>
    </source>
</evidence>
<evidence type="ECO:0000313" key="10">
    <source>
        <dbReference type="Proteomes" id="UP000193391"/>
    </source>
</evidence>
<dbReference type="GO" id="GO:0046872">
    <property type="term" value="F:metal ion binding"/>
    <property type="evidence" value="ECO:0007669"/>
    <property type="project" value="UniProtKB-UniRule"/>
</dbReference>
<evidence type="ECO:0000256" key="7">
    <source>
        <dbReference type="RuleBase" id="RU003653"/>
    </source>
</evidence>
<reference evidence="9 10" key="1">
    <citation type="submission" date="2014-03" db="EMBL/GenBank/DDBJ databases">
        <title>The draft genome sequence of Thalassospira mesophila JCM 18969.</title>
        <authorList>
            <person name="Lai Q."/>
            <person name="Shao Z."/>
        </authorList>
    </citation>
    <scope>NUCLEOTIDE SEQUENCE [LARGE SCALE GENOMIC DNA]</scope>
    <source>
        <strain evidence="9 10">JCM 18969</strain>
    </source>
</reference>
<dbReference type="HAMAP" id="MF_01974">
    <property type="entry name" value="MetAP_1"/>
    <property type="match status" value="1"/>
</dbReference>
<gene>
    <name evidence="6" type="primary">map</name>
    <name evidence="9" type="ORF">TMES_04380</name>
</gene>
<sequence length="250" mass="26999">MTIKNEADLVAMRRIGRLCGDIRDAMCAAAEPGMTTAELDDMGRAMLDAAGAISAPEGEYGFPGATCISVNEVVAHGIPGPRVLQTGDLVNVDVSASLNGYFADTGASFVLGGFEASRPEIKKLCEDGRKVMMRAVRTVRHGTPLREIGLTVENFARKNGYTLIRNLASHGVGRSLHEEPATIATWDDPRERRTLKKGQVITIEPFLSLGSEWATEDKDDGWTLYADTGAPTVQYEHSIVVTAKGYEILT</sequence>
<dbReference type="GO" id="GO:0004239">
    <property type="term" value="F:initiator methionyl aminopeptidase activity"/>
    <property type="evidence" value="ECO:0007669"/>
    <property type="project" value="UniProtKB-UniRule"/>
</dbReference>
<feature type="binding site" evidence="6">
    <location>
        <position position="236"/>
    </location>
    <ligand>
        <name>a divalent metal cation</name>
        <dbReference type="ChEBI" id="CHEBI:60240"/>
        <label>1</label>
    </ligand>
</feature>
<evidence type="ECO:0000256" key="3">
    <source>
        <dbReference type="ARBA" id="ARBA00022670"/>
    </source>
</evidence>
<feature type="binding site" evidence="6">
    <location>
        <position position="204"/>
    </location>
    <ligand>
        <name>a divalent metal cation</name>
        <dbReference type="ChEBI" id="CHEBI:60240"/>
        <label>2</label>
        <note>catalytic</note>
    </ligand>
</feature>
<dbReference type="PANTHER" id="PTHR43330:SF13">
    <property type="entry name" value="METHIONINE AMINOPEPTIDASE 2"/>
    <property type="match status" value="1"/>
</dbReference>
<keyword evidence="10" id="KW-1185">Reference proteome</keyword>
<evidence type="ECO:0000256" key="4">
    <source>
        <dbReference type="ARBA" id="ARBA00022723"/>
    </source>
</evidence>
<dbReference type="GO" id="GO:0070006">
    <property type="term" value="F:metalloaminopeptidase activity"/>
    <property type="evidence" value="ECO:0007669"/>
    <property type="project" value="UniProtKB-UniRule"/>
</dbReference>
<keyword evidence="2 6" id="KW-0031">Aminopeptidase</keyword>
<dbReference type="NCBIfam" id="TIGR00500">
    <property type="entry name" value="met_pdase_I"/>
    <property type="match status" value="1"/>
</dbReference>
<dbReference type="Gene3D" id="3.90.230.10">
    <property type="entry name" value="Creatinase/methionine aminopeptidase superfamily"/>
    <property type="match status" value="1"/>
</dbReference>
<feature type="binding site" evidence="6">
    <location>
        <position position="93"/>
    </location>
    <ligand>
        <name>a divalent metal cation</name>
        <dbReference type="ChEBI" id="CHEBI:60240"/>
        <label>1</label>
    </ligand>
</feature>
<dbReference type="InterPro" id="IPR000994">
    <property type="entry name" value="Pept_M24"/>
</dbReference>
<feature type="binding site" evidence="6">
    <location>
        <position position="104"/>
    </location>
    <ligand>
        <name>a divalent metal cation</name>
        <dbReference type="ChEBI" id="CHEBI:60240"/>
        <label>1</label>
    </ligand>
</feature>
<dbReference type="EMBL" id="JFKA01000002">
    <property type="protein sequence ID" value="OSQ39333.1"/>
    <property type="molecule type" value="Genomic_DNA"/>
</dbReference>
<feature type="binding site" evidence="6">
    <location>
        <position position="170"/>
    </location>
    <ligand>
        <name>a divalent metal cation</name>
        <dbReference type="ChEBI" id="CHEBI:60240"/>
        <label>2</label>
        <note>catalytic</note>
    </ligand>
</feature>
<keyword evidence="5 6" id="KW-0378">Hydrolase</keyword>
<feature type="domain" description="Peptidase M24" evidence="8">
    <location>
        <begin position="11"/>
        <end position="243"/>
    </location>
</feature>
<dbReference type="SUPFAM" id="SSF55920">
    <property type="entry name" value="Creatinase/aminopeptidase"/>
    <property type="match status" value="1"/>
</dbReference>
<dbReference type="PRINTS" id="PR00599">
    <property type="entry name" value="MAPEPTIDASE"/>
</dbReference>
<dbReference type="STRING" id="1293891.TMES_04380"/>
<evidence type="ECO:0000256" key="2">
    <source>
        <dbReference type="ARBA" id="ARBA00022438"/>
    </source>
</evidence>
<proteinExistence type="inferred from homology"/>
<dbReference type="InterPro" id="IPR036005">
    <property type="entry name" value="Creatinase/aminopeptidase-like"/>
</dbReference>
<dbReference type="Pfam" id="PF00557">
    <property type="entry name" value="Peptidase_M24"/>
    <property type="match status" value="1"/>
</dbReference>
<comment type="function">
    <text evidence="1 6">Removes the N-terminal methionine from nascent proteins. The N-terminal methionine is often cleaved when the second residue in the primary sequence is small and uncharged (Met-Ala-, Cys, Gly, Pro, Ser, Thr, or Val). Requires deformylation of the N(alpha)-formylated initiator methionine before it can be hydrolyzed.</text>
</comment>
<feature type="binding site" evidence="6">
    <location>
        <position position="104"/>
    </location>
    <ligand>
        <name>a divalent metal cation</name>
        <dbReference type="ChEBI" id="CHEBI:60240"/>
        <label>2</label>
        <note>catalytic</note>
    </ligand>
</feature>
<keyword evidence="4 6" id="KW-0479">Metal-binding</keyword>
<keyword evidence="3 6" id="KW-0645">Protease</keyword>
<dbReference type="RefSeq" id="WP_085579924.1">
    <property type="nucleotide sequence ID" value="NZ_JFKA01000002.1"/>
</dbReference>